<sequence>MRATKSKRKGKKMTVSQSEDSACKVLPRNASICTQM</sequence>
<feature type="region of interest" description="Disordered" evidence="1">
    <location>
        <begin position="1"/>
        <end position="21"/>
    </location>
</feature>
<organism evidence="2 3">
    <name type="scientific">Rattus norvegicus</name>
    <name type="common">Rat</name>
    <dbReference type="NCBI Taxonomy" id="10116"/>
    <lineage>
        <taxon>Eukaryota</taxon>
        <taxon>Metazoa</taxon>
        <taxon>Chordata</taxon>
        <taxon>Craniata</taxon>
        <taxon>Vertebrata</taxon>
        <taxon>Euteleostomi</taxon>
        <taxon>Mammalia</taxon>
        <taxon>Eutheria</taxon>
        <taxon>Euarchontoglires</taxon>
        <taxon>Glires</taxon>
        <taxon>Rodentia</taxon>
        <taxon>Myomorpha</taxon>
        <taxon>Muroidea</taxon>
        <taxon>Muridae</taxon>
        <taxon>Murinae</taxon>
        <taxon>Rattus</taxon>
    </lineage>
</organism>
<proteinExistence type="predicted"/>
<reference evidence="2 3" key="1">
    <citation type="submission" date="2005-07" db="EMBL/GenBank/DDBJ databases">
        <authorList>
            <person name="Mural R.J."/>
            <person name="Li P.W."/>
            <person name="Adams M.D."/>
            <person name="Amanatides P.G."/>
            <person name="Baden-Tillson H."/>
            <person name="Barnstead M."/>
            <person name="Chin S.H."/>
            <person name="Dew I."/>
            <person name="Evans C.A."/>
            <person name="Ferriera S."/>
            <person name="Flanigan M."/>
            <person name="Fosler C."/>
            <person name="Glodek A."/>
            <person name="Gu Z."/>
            <person name="Holt R.A."/>
            <person name="Jennings D."/>
            <person name="Kraft C.L."/>
            <person name="Lu F."/>
            <person name="Nguyen T."/>
            <person name="Nusskern D.R."/>
            <person name="Pfannkoch C.M."/>
            <person name="Sitter C."/>
            <person name="Sutton G.G."/>
            <person name="Venter J.C."/>
            <person name="Wang Z."/>
            <person name="Woodage T."/>
            <person name="Zheng X.H."/>
            <person name="Zhong F."/>
        </authorList>
    </citation>
    <scope>NUCLEOTIDE SEQUENCE [LARGE SCALE GENOMIC DNA]</scope>
    <source>
        <strain>BN</strain>
        <strain evidence="3">Sprague-Dawley</strain>
    </source>
</reference>
<evidence type="ECO:0000313" key="2">
    <source>
        <dbReference type="EMBL" id="EDM06494.1"/>
    </source>
</evidence>
<dbReference type="AlphaFoldDB" id="A6HKD9"/>
<dbReference type="Proteomes" id="UP000234681">
    <property type="component" value="Chromosome 10"/>
</dbReference>
<gene>
    <name evidence="2" type="ORF">rCG_35106</name>
</gene>
<protein>
    <submittedName>
        <fullName evidence="2">RCG35106</fullName>
    </submittedName>
</protein>
<evidence type="ECO:0000313" key="3">
    <source>
        <dbReference type="Proteomes" id="UP000234681"/>
    </source>
</evidence>
<feature type="compositionally biased region" description="Basic residues" evidence="1">
    <location>
        <begin position="1"/>
        <end position="12"/>
    </location>
</feature>
<name>A6HKD9_RAT</name>
<dbReference type="EMBL" id="CH473948">
    <property type="protein sequence ID" value="EDM06494.1"/>
    <property type="molecule type" value="Genomic_DNA"/>
</dbReference>
<accession>A6HKD9</accession>
<evidence type="ECO:0000256" key="1">
    <source>
        <dbReference type="SAM" id="MobiDB-lite"/>
    </source>
</evidence>